<sequence length="91" mass="10347">MTDPRVTREKEHSIVNEIPDRSDDGEIVNPELQYEPNASGTDDDIARDEADEANDMRFAEEEQAIARQSRGEDELHVSEGEKDVEADFNKQ</sequence>
<feature type="region of interest" description="Disordered" evidence="1">
    <location>
        <begin position="1"/>
        <end position="45"/>
    </location>
</feature>
<name>A0ABQ1NHX0_9MICC</name>
<keyword evidence="3" id="KW-1185">Reference proteome</keyword>
<evidence type="ECO:0000313" key="2">
    <source>
        <dbReference type="EMBL" id="GGC77570.1"/>
    </source>
</evidence>
<reference evidence="3" key="1">
    <citation type="journal article" date="2019" name="Int. J. Syst. Evol. Microbiol.">
        <title>The Global Catalogue of Microorganisms (GCM) 10K type strain sequencing project: providing services to taxonomists for standard genome sequencing and annotation.</title>
        <authorList>
            <consortium name="The Broad Institute Genomics Platform"/>
            <consortium name="The Broad Institute Genome Sequencing Center for Infectious Disease"/>
            <person name="Wu L."/>
            <person name="Ma J."/>
        </authorList>
    </citation>
    <scope>NUCLEOTIDE SEQUENCE [LARGE SCALE GENOMIC DNA]</scope>
    <source>
        <strain evidence="3">CGMCC 1.15480</strain>
    </source>
</reference>
<proteinExistence type="predicted"/>
<dbReference type="Proteomes" id="UP000597761">
    <property type="component" value="Unassembled WGS sequence"/>
</dbReference>
<organism evidence="2 3">
    <name type="scientific">Tersicoccus solisilvae</name>
    <dbReference type="NCBI Taxonomy" id="1882339"/>
    <lineage>
        <taxon>Bacteria</taxon>
        <taxon>Bacillati</taxon>
        <taxon>Actinomycetota</taxon>
        <taxon>Actinomycetes</taxon>
        <taxon>Micrococcales</taxon>
        <taxon>Micrococcaceae</taxon>
        <taxon>Tersicoccus</taxon>
    </lineage>
</organism>
<feature type="compositionally biased region" description="Basic and acidic residues" evidence="1">
    <location>
        <begin position="1"/>
        <end position="24"/>
    </location>
</feature>
<comment type="caution">
    <text evidence="2">The sequence shown here is derived from an EMBL/GenBank/DDBJ whole genome shotgun (WGS) entry which is preliminary data.</text>
</comment>
<protein>
    <submittedName>
        <fullName evidence="2">Uncharacterized protein</fullName>
    </submittedName>
</protein>
<evidence type="ECO:0000313" key="3">
    <source>
        <dbReference type="Proteomes" id="UP000597761"/>
    </source>
</evidence>
<evidence type="ECO:0000256" key="1">
    <source>
        <dbReference type="SAM" id="MobiDB-lite"/>
    </source>
</evidence>
<feature type="region of interest" description="Disordered" evidence="1">
    <location>
        <begin position="63"/>
        <end position="91"/>
    </location>
</feature>
<accession>A0ABQ1NHX0</accession>
<dbReference type="EMBL" id="BMJI01000001">
    <property type="protein sequence ID" value="GGC77570.1"/>
    <property type="molecule type" value="Genomic_DNA"/>
</dbReference>
<gene>
    <name evidence="2" type="ORF">GCM10011512_00120</name>
</gene>
<feature type="compositionally biased region" description="Basic and acidic residues" evidence="1">
    <location>
        <begin position="69"/>
        <end position="91"/>
    </location>
</feature>